<accession>A0A6G1H6J2</accession>
<dbReference type="InterPro" id="IPR036396">
    <property type="entry name" value="Cyt_P450_sf"/>
</dbReference>
<evidence type="ECO:0000256" key="4">
    <source>
        <dbReference type="ARBA" id="ARBA00022723"/>
    </source>
</evidence>
<dbReference type="PRINTS" id="PR00463">
    <property type="entry name" value="EP450I"/>
</dbReference>
<evidence type="ECO:0000256" key="7">
    <source>
        <dbReference type="RuleBase" id="RU000461"/>
    </source>
</evidence>
<keyword evidence="3 6" id="KW-0349">Heme</keyword>
<keyword evidence="7" id="KW-0560">Oxidoreductase</keyword>
<dbReference type="InterPro" id="IPR017972">
    <property type="entry name" value="Cyt_P450_CS"/>
</dbReference>
<keyword evidence="9" id="KW-1185">Reference proteome</keyword>
<evidence type="ECO:0000256" key="6">
    <source>
        <dbReference type="PIRSR" id="PIRSR602401-1"/>
    </source>
</evidence>
<evidence type="ECO:0000313" key="8">
    <source>
        <dbReference type="EMBL" id="KAF1988775.1"/>
    </source>
</evidence>
<sequence length="468" mass="53965">MAVYNVYFHPLRKFPGPLFGAATIYYASWYTYWGTILKLEERLHKQYGEVVRIAPNQLSFINETAWKDIFMSRPQMQKHSRFGSAPVDGAYHLINAPDDIHARQRRLMSHAFSEKALREQEPLVQKYVDKLMSNLRKYADDAKEFNIIRCFNYTTFDIVGDLAFAESFGALDNMDETHPWIQAFFDILEPGTKIGELMNIPFVQLIMPLFLISFIKGRNSTFKASEEKINRRMARKVDRPDFMGYVHKYNDDVKGMSPKEIQNTFNVITLAGSETTASLLSGCTYLLQKNPRALEKLKQEIRTSYQSDKEISIPRVNAMPYVNAVIEESLRVYPPAAAGLPRISPPAGATICGHFVTGGTVVSIPPRAAYHNEINFADHKSFIPERWIETDHPRFRSDRHGIFQPFSAGPRNCLGKNLAYSEMKLILARIVYNFDIDLVNKEEDWEDQELYTLYKKPPLMVRVYERKD</sequence>
<keyword evidence="7" id="KW-0503">Monooxygenase</keyword>
<reference evidence="8" key="1">
    <citation type="journal article" date="2020" name="Stud. Mycol.">
        <title>101 Dothideomycetes genomes: a test case for predicting lifestyles and emergence of pathogens.</title>
        <authorList>
            <person name="Haridas S."/>
            <person name="Albert R."/>
            <person name="Binder M."/>
            <person name="Bloem J."/>
            <person name="Labutti K."/>
            <person name="Salamov A."/>
            <person name="Andreopoulos B."/>
            <person name="Baker S."/>
            <person name="Barry K."/>
            <person name="Bills G."/>
            <person name="Bluhm B."/>
            <person name="Cannon C."/>
            <person name="Castanera R."/>
            <person name="Culley D."/>
            <person name="Daum C."/>
            <person name="Ezra D."/>
            <person name="Gonzalez J."/>
            <person name="Henrissat B."/>
            <person name="Kuo A."/>
            <person name="Liang C."/>
            <person name="Lipzen A."/>
            <person name="Lutzoni F."/>
            <person name="Magnuson J."/>
            <person name="Mondo S."/>
            <person name="Nolan M."/>
            <person name="Ohm R."/>
            <person name="Pangilinan J."/>
            <person name="Park H.-J."/>
            <person name="Ramirez L."/>
            <person name="Alfaro M."/>
            <person name="Sun H."/>
            <person name="Tritt A."/>
            <person name="Yoshinaga Y."/>
            <person name="Zwiers L.-H."/>
            <person name="Turgeon B."/>
            <person name="Goodwin S."/>
            <person name="Spatafora J."/>
            <person name="Crous P."/>
            <person name="Grigoriev I."/>
        </authorList>
    </citation>
    <scope>NUCLEOTIDE SEQUENCE</scope>
    <source>
        <strain evidence="8">CBS 113979</strain>
    </source>
</reference>
<dbReference type="Pfam" id="PF00067">
    <property type="entry name" value="p450"/>
    <property type="match status" value="1"/>
</dbReference>
<comment type="similarity">
    <text evidence="2 7">Belongs to the cytochrome P450 family.</text>
</comment>
<dbReference type="InterPro" id="IPR001128">
    <property type="entry name" value="Cyt_P450"/>
</dbReference>
<dbReference type="EMBL" id="ML977147">
    <property type="protein sequence ID" value="KAF1988775.1"/>
    <property type="molecule type" value="Genomic_DNA"/>
</dbReference>
<dbReference type="Gene3D" id="1.10.630.10">
    <property type="entry name" value="Cytochrome P450"/>
    <property type="match status" value="1"/>
</dbReference>
<evidence type="ECO:0000256" key="3">
    <source>
        <dbReference type="ARBA" id="ARBA00022617"/>
    </source>
</evidence>
<dbReference type="Proteomes" id="UP000800041">
    <property type="component" value="Unassembled WGS sequence"/>
</dbReference>
<dbReference type="InterPro" id="IPR002401">
    <property type="entry name" value="Cyt_P450_E_grp-I"/>
</dbReference>
<keyword evidence="4 6" id="KW-0479">Metal-binding</keyword>
<dbReference type="PANTHER" id="PTHR24305:SF210">
    <property type="entry name" value="CYTOCHROME P450 MONOOXYGENASE ASQL-RELATED"/>
    <property type="match status" value="1"/>
</dbReference>
<keyword evidence="5 6" id="KW-0408">Iron</keyword>
<dbReference type="PROSITE" id="PS00086">
    <property type="entry name" value="CYTOCHROME_P450"/>
    <property type="match status" value="1"/>
</dbReference>
<gene>
    <name evidence="8" type="ORF">K402DRAFT_419127</name>
</gene>
<dbReference type="GO" id="GO:0005506">
    <property type="term" value="F:iron ion binding"/>
    <property type="evidence" value="ECO:0007669"/>
    <property type="project" value="InterPro"/>
</dbReference>
<dbReference type="GO" id="GO:0016705">
    <property type="term" value="F:oxidoreductase activity, acting on paired donors, with incorporation or reduction of molecular oxygen"/>
    <property type="evidence" value="ECO:0007669"/>
    <property type="project" value="InterPro"/>
</dbReference>
<name>A0A6G1H6J2_9PEZI</name>
<dbReference type="GO" id="GO:0020037">
    <property type="term" value="F:heme binding"/>
    <property type="evidence" value="ECO:0007669"/>
    <property type="project" value="InterPro"/>
</dbReference>
<dbReference type="PANTHER" id="PTHR24305">
    <property type="entry name" value="CYTOCHROME P450"/>
    <property type="match status" value="1"/>
</dbReference>
<evidence type="ECO:0000256" key="2">
    <source>
        <dbReference type="ARBA" id="ARBA00010617"/>
    </source>
</evidence>
<dbReference type="SUPFAM" id="SSF48264">
    <property type="entry name" value="Cytochrome P450"/>
    <property type="match status" value="1"/>
</dbReference>
<dbReference type="AlphaFoldDB" id="A0A6G1H6J2"/>
<dbReference type="InterPro" id="IPR050121">
    <property type="entry name" value="Cytochrome_P450_monoxygenase"/>
</dbReference>
<organism evidence="8 9">
    <name type="scientific">Aulographum hederae CBS 113979</name>
    <dbReference type="NCBI Taxonomy" id="1176131"/>
    <lineage>
        <taxon>Eukaryota</taxon>
        <taxon>Fungi</taxon>
        <taxon>Dikarya</taxon>
        <taxon>Ascomycota</taxon>
        <taxon>Pezizomycotina</taxon>
        <taxon>Dothideomycetes</taxon>
        <taxon>Pleosporomycetidae</taxon>
        <taxon>Aulographales</taxon>
        <taxon>Aulographaceae</taxon>
    </lineage>
</organism>
<dbReference type="CDD" id="cd11058">
    <property type="entry name" value="CYP60B-like"/>
    <property type="match status" value="1"/>
</dbReference>
<dbReference type="PRINTS" id="PR00385">
    <property type="entry name" value="P450"/>
</dbReference>
<dbReference type="GO" id="GO:0004497">
    <property type="term" value="F:monooxygenase activity"/>
    <property type="evidence" value="ECO:0007669"/>
    <property type="project" value="UniProtKB-KW"/>
</dbReference>
<protein>
    <submittedName>
        <fullName evidence="8">Cytochrome P450</fullName>
    </submittedName>
</protein>
<evidence type="ECO:0000313" key="9">
    <source>
        <dbReference type="Proteomes" id="UP000800041"/>
    </source>
</evidence>
<evidence type="ECO:0000256" key="1">
    <source>
        <dbReference type="ARBA" id="ARBA00001971"/>
    </source>
</evidence>
<dbReference type="OrthoDB" id="1470350at2759"/>
<feature type="binding site" description="axial binding residue" evidence="6">
    <location>
        <position position="413"/>
    </location>
    <ligand>
        <name>heme</name>
        <dbReference type="ChEBI" id="CHEBI:30413"/>
    </ligand>
    <ligandPart>
        <name>Fe</name>
        <dbReference type="ChEBI" id="CHEBI:18248"/>
    </ligandPart>
</feature>
<evidence type="ECO:0000256" key="5">
    <source>
        <dbReference type="ARBA" id="ARBA00023004"/>
    </source>
</evidence>
<proteinExistence type="inferred from homology"/>
<comment type="cofactor">
    <cofactor evidence="1 6">
        <name>heme</name>
        <dbReference type="ChEBI" id="CHEBI:30413"/>
    </cofactor>
</comment>